<dbReference type="InterPro" id="IPR001507">
    <property type="entry name" value="ZP_dom"/>
</dbReference>
<dbReference type="InterPro" id="IPR042235">
    <property type="entry name" value="ZP-C_dom"/>
</dbReference>
<keyword evidence="14" id="KW-1185">Reference proteome</keyword>
<dbReference type="EMBL" id="JAINUG010001025">
    <property type="protein sequence ID" value="KAJ8358349.1"/>
    <property type="molecule type" value="Genomic_DNA"/>
</dbReference>
<evidence type="ECO:0000313" key="13">
    <source>
        <dbReference type="EMBL" id="KAJ8358349.1"/>
    </source>
</evidence>
<evidence type="ECO:0000259" key="12">
    <source>
        <dbReference type="PROSITE" id="PS51034"/>
    </source>
</evidence>
<name>A0AAD7R2K3_9TELE</name>
<dbReference type="PANTHER" id="PTHR23343">
    <property type="entry name" value="ZONA PELLUCIDA SPERM-BINDING PROTEIN"/>
    <property type="match status" value="1"/>
</dbReference>
<comment type="caution">
    <text evidence="13">The sequence shown here is derived from an EMBL/GenBank/DDBJ whole genome shotgun (WGS) entry which is preliminary data.</text>
</comment>
<keyword evidence="2" id="KW-1003">Cell membrane</keyword>
<dbReference type="Gene3D" id="2.60.40.4100">
    <property type="entry name" value="Zona pellucida, ZP-C domain"/>
    <property type="match status" value="1"/>
</dbReference>
<reference evidence="13" key="1">
    <citation type="journal article" date="2023" name="Science">
        <title>Genome structures resolve the early diversification of teleost fishes.</title>
        <authorList>
            <person name="Parey E."/>
            <person name="Louis A."/>
            <person name="Montfort J."/>
            <person name="Bouchez O."/>
            <person name="Roques C."/>
            <person name="Iampietro C."/>
            <person name="Lluch J."/>
            <person name="Castinel A."/>
            <person name="Donnadieu C."/>
            <person name="Desvignes T."/>
            <person name="Floi Bucao C."/>
            <person name="Jouanno E."/>
            <person name="Wen M."/>
            <person name="Mejri S."/>
            <person name="Dirks R."/>
            <person name="Jansen H."/>
            <person name="Henkel C."/>
            <person name="Chen W.J."/>
            <person name="Zahm M."/>
            <person name="Cabau C."/>
            <person name="Klopp C."/>
            <person name="Thompson A.W."/>
            <person name="Robinson-Rechavi M."/>
            <person name="Braasch I."/>
            <person name="Lecointre G."/>
            <person name="Bobe J."/>
            <person name="Postlethwait J.H."/>
            <person name="Berthelot C."/>
            <person name="Roest Crollius H."/>
            <person name="Guiguen Y."/>
        </authorList>
    </citation>
    <scope>NUCLEOTIDE SEQUENCE</scope>
    <source>
        <strain evidence="13">NC1722</strain>
    </source>
</reference>
<gene>
    <name evidence="13" type="ORF">AAFF_G00013360</name>
</gene>
<feature type="domain" description="ZP" evidence="12">
    <location>
        <begin position="1"/>
        <end position="138"/>
    </location>
</feature>
<dbReference type="PROSITE" id="PS51034">
    <property type="entry name" value="ZP_2"/>
    <property type="match status" value="1"/>
</dbReference>
<evidence type="ECO:0000256" key="1">
    <source>
        <dbReference type="ARBA" id="ARBA00004251"/>
    </source>
</evidence>
<dbReference type="PANTHER" id="PTHR23343:SF31">
    <property type="entry name" value="ZONA PELLUCIDA SPERM-BINDING PROTEIN 4"/>
    <property type="match status" value="1"/>
</dbReference>
<evidence type="ECO:0000256" key="4">
    <source>
        <dbReference type="ARBA" id="ARBA00022685"/>
    </source>
</evidence>
<sequence>MKPSLKETNVYSSYYSGADYPVTKVLRDPVYVEVRILERTDPNIVLTLQHCWATSTSSPVSLPQWTLLVDGCPYHDDRYLTTLVPVDHSSGLPNPTHYKRFIFQMFTFVDAVFLPSQIKTVMRHATKGVQLSGETAVVSSEEVIVVTSQPAALDRRVSDSDHQVPQSLSYGLLGVAALAVLAVSALVLAVVWRFRTLHQAIKL</sequence>
<keyword evidence="7 11" id="KW-0472">Membrane</keyword>
<evidence type="ECO:0000256" key="5">
    <source>
        <dbReference type="ARBA" id="ARBA00022692"/>
    </source>
</evidence>
<keyword evidence="3" id="KW-0272">Extracellular matrix</keyword>
<keyword evidence="8" id="KW-1015">Disulfide bond</keyword>
<keyword evidence="9" id="KW-0278">Fertilization</keyword>
<dbReference type="GO" id="GO:0005886">
    <property type="term" value="C:plasma membrane"/>
    <property type="evidence" value="ECO:0007669"/>
    <property type="project" value="UniProtKB-SubCell"/>
</dbReference>
<evidence type="ECO:0000256" key="7">
    <source>
        <dbReference type="ARBA" id="ARBA00023136"/>
    </source>
</evidence>
<accession>A0AAD7R2K3</accession>
<evidence type="ECO:0000256" key="6">
    <source>
        <dbReference type="ARBA" id="ARBA00022989"/>
    </source>
</evidence>
<dbReference type="GO" id="GO:0035805">
    <property type="term" value="C:egg coat"/>
    <property type="evidence" value="ECO:0007669"/>
    <property type="project" value="UniProtKB-SubCell"/>
</dbReference>
<evidence type="ECO:0000313" key="14">
    <source>
        <dbReference type="Proteomes" id="UP001221898"/>
    </source>
</evidence>
<dbReference type="InterPro" id="IPR051148">
    <property type="entry name" value="Zona_Pellucida_Domain_gp"/>
</dbReference>
<evidence type="ECO:0000256" key="11">
    <source>
        <dbReference type="SAM" id="Phobius"/>
    </source>
</evidence>
<comment type="subcellular location">
    <subcellularLocation>
        <location evidence="1">Cell membrane</location>
        <topology evidence="1">Single-pass type I membrane protein</topology>
    </subcellularLocation>
    <subcellularLocation>
        <location evidence="10">Zona pellucida</location>
    </subcellularLocation>
</comment>
<evidence type="ECO:0000256" key="10">
    <source>
        <dbReference type="ARBA" id="ARBA00024183"/>
    </source>
</evidence>
<organism evidence="13 14">
    <name type="scientific">Aldrovandia affinis</name>
    <dbReference type="NCBI Taxonomy" id="143900"/>
    <lineage>
        <taxon>Eukaryota</taxon>
        <taxon>Metazoa</taxon>
        <taxon>Chordata</taxon>
        <taxon>Craniata</taxon>
        <taxon>Vertebrata</taxon>
        <taxon>Euteleostomi</taxon>
        <taxon>Actinopterygii</taxon>
        <taxon>Neopterygii</taxon>
        <taxon>Teleostei</taxon>
        <taxon>Notacanthiformes</taxon>
        <taxon>Halosauridae</taxon>
        <taxon>Aldrovandia</taxon>
    </lineage>
</organism>
<keyword evidence="6 11" id="KW-1133">Transmembrane helix</keyword>
<keyword evidence="4" id="KW-0165">Cleavage on pair of basic residues</keyword>
<dbReference type="InterPro" id="IPR055355">
    <property type="entry name" value="ZP-C"/>
</dbReference>
<proteinExistence type="predicted"/>
<dbReference type="AlphaFoldDB" id="A0AAD7R2K3"/>
<dbReference type="GO" id="GO:0035804">
    <property type="term" value="F:structural constituent of egg coat"/>
    <property type="evidence" value="ECO:0007669"/>
    <property type="project" value="TreeGrafter"/>
</dbReference>
<protein>
    <recommendedName>
        <fullName evidence="12">ZP domain-containing protein</fullName>
    </recommendedName>
</protein>
<dbReference type="GO" id="GO:0007339">
    <property type="term" value="P:binding of sperm to zona pellucida"/>
    <property type="evidence" value="ECO:0007669"/>
    <property type="project" value="TreeGrafter"/>
</dbReference>
<evidence type="ECO:0000256" key="9">
    <source>
        <dbReference type="ARBA" id="ARBA00023279"/>
    </source>
</evidence>
<feature type="transmembrane region" description="Helical" evidence="11">
    <location>
        <begin position="168"/>
        <end position="192"/>
    </location>
</feature>
<evidence type="ECO:0000256" key="3">
    <source>
        <dbReference type="ARBA" id="ARBA00022530"/>
    </source>
</evidence>
<evidence type="ECO:0000256" key="8">
    <source>
        <dbReference type="ARBA" id="ARBA00023157"/>
    </source>
</evidence>
<dbReference type="Pfam" id="PF00100">
    <property type="entry name" value="Zona_pellucida"/>
    <property type="match status" value="1"/>
</dbReference>
<keyword evidence="5 11" id="KW-0812">Transmembrane</keyword>
<dbReference type="Proteomes" id="UP001221898">
    <property type="component" value="Unassembled WGS sequence"/>
</dbReference>
<dbReference type="GO" id="GO:0060468">
    <property type="term" value="P:prevention of polyspermy"/>
    <property type="evidence" value="ECO:0007669"/>
    <property type="project" value="TreeGrafter"/>
</dbReference>
<dbReference type="GO" id="GO:0032190">
    <property type="term" value="F:acrosin binding"/>
    <property type="evidence" value="ECO:0007669"/>
    <property type="project" value="TreeGrafter"/>
</dbReference>
<keyword evidence="3" id="KW-0964">Secreted</keyword>
<evidence type="ECO:0000256" key="2">
    <source>
        <dbReference type="ARBA" id="ARBA00022475"/>
    </source>
</evidence>